<dbReference type="Pfam" id="PF02709">
    <property type="entry name" value="Glyco_transf_7C"/>
    <property type="match status" value="1"/>
</dbReference>
<dbReference type="PANTHER" id="PTHR19300:SF38">
    <property type="entry name" value="BETA-1,4-GALACTOSYLTRANSFERASE"/>
    <property type="match status" value="1"/>
</dbReference>
<dbReference type="GO" id="GO:0005975">
    <property type="term" value="P:carbohydrate metabolic process"/>
    <property type="evidence" value="ECO:0007669"/>
    <property type="project" value="InterPro"/>
</dbReference>
<comment type="function">
    <text evidence="11">Catalyses the transfer of galactose onto proteins or lipids.</text>
</comment>
<evidence type="ECO:0000256" key="11">
    <source>
        <dbReference type="RuleBase" id="RU368121"/>
    </source>
</evidence>
<comment type="subcellular location">
    <subcellularLocation>
        <location evidence="1">Membrane</location>
        <topology evidence="1">Single-pass type II membrane protein</topology>
    </subcellularLocation>
</comment>
<dbReference type="GO" id="GO:0005794">
    <property type="term" value="C:Golgi apparatus"/>
    <property type="evidence" value="ECO:0007669"/>
    <property type="project" value="TreeGrafter"/>
</dbReference>
<dbReference type="Pfam" id="PF13733">
    <property type="entry name" value="Glyco_transf_7N"/>
    <property type="match status" value="1"/>
</dbReference>
<dbReference type="CDD" id="cd00899">
    <property type="entry name" value="b4GalT"/>
    <property type="match status" value="1"/>
</dbReference>
<evidence type="ECO:0000256" key="8">
    <source>
        <dbReference type="ARBA" id="ARBA00022989"/>
    </source>
</evidence>
<dbReference type="GeneID" id="119729036"/>
<evidence type="ECO:0000256" key="4">
    <source>
        <dbReference type="ARBA" id="ARBA00022676"/>
    </source>
</evidence>
<dbReference type="AlphaFoldDB" id="A0A914A0V9"/>
<dbReference type="PANTHER" id="PTHR19300">
    <property type="entry name" value="BETA-1,4-GALACTOSYLTRANSFERASE"/>
    <property type="match status" value="1"/>
</dbReference>
<evidence type="ECO:0000259" key="13">
    <source>
        <dbReference type="Pfam" id="PF13733"/>
    </source>
</evidence>
<evidence type="ECO:0000313" key="15">
    <source>
        <dbReference type="Proteomes" id="UP000887568"/>
    </source>
</evidence>
<dbReference type="PRINTS" id="PR02050">
    <property type="entry name" value="B14GALTRFASE"/>
</dbReference>
<keyword evidence="9 11" id="KW-0472">Membrane</keyword>
<keyword evidence="8 11" id="KW-1133">Transmembrane helix</keyword>
<feature type="domain" description="Galactosyltransferase N-terminal" evidence="13">
    <location>
        <begin position="187"/>
        <end position="287"/>
    </location>
</feature>
<evidence type="ECO:0000313" key="14">
    <source>
        <dbReference type="EnsemblMetazoa" id="XP_038057457.1"/>
    </source>
</evidence>
<keyword evidence="15" id="KW-1185">Reference proteome</keyword>
<keyword evidence="7 11" id="KW-0735">Signal-anchor</keyword>
<evidence type="ECO:0000256" key="6">
    <source>
        <dbReference type="ARBA" id="ARBA00022692"/>
    </source>
</evidence>
<keyword evidence="10 11" id="KW-0325">Glycoprotein</keyword>
<keyword evidence="4 11" id="KW-0328">Glycosyltransferase</keyword>
<sequence length="459" mass="53431">MARVYMIMGTVVYRTHHTWLSRLFLLCVTVFMVWTVLISLHLKSVFEVPVDSGPLQQHPDILGILRDVRRSGRTARGADETSQDDRTCLYRRGKTSIENGGTSKAAVCPEPHFASPEDKVQLNFTGVGQNEVDREIFINRTFAKIRRLNKEAQRDVDETRRNVLSDVSRRGRTCLRGSVDLDDYIYTPGGHWKPRHCAPRWKVAVVVPFRDRFTQLPLFLRHLVPFMKKQLLEFGIYIIEQSNDEAFNKAFLMNVGFLESLRFQDWDCVVHHDVDHIPLSYANYYGCGEMPRHFMSGEDTWDYKILYPDIFGQVFGVTRKQMEVINGFPNVYWGWGVEDDAIYSRILLHGYNRTRPEGEVGYYDTIRRDHKQSDSNKVRHCLLRHGRERVDSDGLYNIWYPVPRVTLEPLYVNVSVDIRPLAWNSTWTSCKNNALSNTIGSLDFFFNTFLGFRHVFKKA</sequence>
<dbReference type="EC" id="2.4.1.-" evidence="11"/>
<feature type="domain" description="Galactosyltransferase C-terminal" evidence="12">
    <location>
        <begin position="292"/>
        <end position="367"/>
    </location>
</feature>
<evidence type="ECO:0000256" key="9">
    <source>
        <dbReference type="ARBA" id="ARBA00023136"/>
    </source>
</evidence>
<dbReference type="GO" id="GO:0016020">
    <property type="term" value="C:membrane"/>
    <property type="evidence" value="ECO:0007669"/>
    <property type="project" value="UniProtKB-SubCell"/>
</dbReference>
<evidence type="ECO:0000256" key="1">
    <source>
        <dbReference type="ARBA" id="ARBA00004606"/>
    </source>
</evidence>
<dbReference type="EnsemblMetazoa" id="XM_038201529.1">
    <property type="protein sequence ID" value="XP_038057457.1"/>
    <property type="gene ID" value="LOC119729036"/>
</dbReference>
<name>A0A914A0V9_PATMI</name>
<proteinExistence type="inferred from homology"/>
<dbReference type="InterPro" id="IPR027995">
    <property type="entry name" value="Galactosyl_T_N"/>
</dbReference>
<evidence type="ECO:0000259" key="12">
    <source>
        <dbReference type="Pfam" id="PF02709"/>
    </source>
</evidence>
<dbReference type="Gene3D" id="3.90.550.10">
    <property type="entry name" value="Spore Coat Polysaccharide Biosynthesis Protein SpsA, Chain A"/>
    <property type="match status" value="1"/>
</dbReference>
<dbReference type="OrthoDB" id="10038994at2759"/>
<dbReference type="Proteomes" id="UP000887568">
    <property type="component" value="Unplaced"/>
</dbReference>
<keyword evidence="5 11" id="KW-0808">Transferase</keyword>
<reference evidence="14" key="1">
    <citation type="submission" date="2022-11" db="UniProtKB">
        <authorList>
            <consortium name="EnsemblMetazoa"/>
        </authorList>
    </citation>
    <scope>IDENTIFICATION</scope>
</reference>
<feature type="transmembrane region" description="Helical" evidence="11">
    <location>
        <begin position="23"/>
        <end position="42"/>
    </location>
</feature>
<comment type="pathway">
    <text evidence="2 11">Protein modification; protein glycosylation.</text>
</comment>
<evidence type="ECO:0000256" key="5">
    <source>
        <dbReference type="ARBA" id="ARBA00022679"/>
    </source>
</evidence>
<dbReference type="InterPro" id="IPR003859">
    <property type="entry name" value="Galactosyl_T"/>
</dbReference>
<dbReference type="GO" id="GO:0008489">
    <property type="term" value="F:UDP-galactose:glucosylceramide beta-1,4-galactosyltransferase activity"/>
    <property type="evidence" value="ECO:0007669"/>
    <property type="project" value="TreeGrafter"/>
</dbReference>
<dbReference type="InterPro" id="IPR029044">
    <property type="entry name" value="Nucleotide-diphossugar_trans"/>
</dbReference>
<accession>A0A914A0V9</accession>
<dbReference type="OMA" id="MARVYMI"/>
<evidence type="ECO:0000256" key="2">
    <source>
        <dbReference type="ARBA" id="ARBA00004922"/>
    </source>
</evidence>
<keyword evidence="6 11" id="KW-0812">Transmembrane</keyword>
<comment type="similarity">
    <text evidence="3 11">Belongs to the glycosyltransferase 7 family.</text>
</comment>
<evidence type="ECO:0000256" key="3">
    <source>
        <dbReference type="ARBA" id="ARBA00005735"/>
    </source>
</evidence>
<organism evidence="14 15">
    <name type="scientific">Patiria miniata</name>
    <name type="common">Bat star</name>
    <name type="synonym">Asterina miniata</name>
    <dbReference type="NCBI Taxonomy" id="46514"/>
    <lineage>
        <taxon>Eukaryota</taxon>
        <taxon>Metazoa</taxon>
        <taxon>Echinodermata</taxon>
        <taxon>Eleutherozoa</taxon>
        <taxon>Asterozoa</taxon>
        <taxon>Asteroidea</taxon>
        <taxon>Valvatacea</taxon>
        <taxon>Valvatida</taxon>
        <taxon>Asterinidae</taxon>
        <taxon>Patiria</taxon>
    </lineage>
</organism>
<dbReference type="RefSeq" id="XP_038057457.1">
    <property type="nucleotide sequence ID" value="XM_038201529.1"/>
</dbReference>
<protein>
    <recommendedName>
        <fullName evidence="11">Beta-1,4-galactosyltransferase</fullName>
        <ecNumber evidence="11">2.4.1.-</ecNumber>
    </recommendedName>
</protein>
<dbReference type="SUPFAM" id="SSF53448">
    <property type="entry name" value="Nucleotide-diphospho-sugar transferases"/>
    <property type="match status" value="1"/>
</dbReference>
<evidence type="ECO:0000256" key="10">
    <source>
        <dbReference type="ARBA" id="ARBA00023180"/>
    </source>
</evidence>
<dbReference type="InterPro" id="IPR027791">
    <property type="entry name" value="Galactosyl_T_C"/>
</dbReference>
<evidence type="ECO:0000256" key="7">
    <source>
        <dbReference type="ARBA" id="ARBA00022968"/>
    </source>
</evidence>